<name>A0A150Y088_9BACT</name>
<dbReference type="AlphaFoldDB" id="A0A150Y088"/>
<organism evidence="2 3">
    <name type="scientific">Roseivirga seohaensis</name>
    <dbReference type="NCBI Taxonomy" id="1914963"/>
    <lineage>
        <taxon>Bacteria</taxon>
        <taxon>Pseudomonadati</taxon>
        <taxon>Bacteroidota</taxon>
        <taxon>Cytophagia</taxon>
        <taxon>Cytophagales</taxon>
        <taxon>Roseivirgaceae</taxon>
        <taxon>Roseivirga</taxon>
    </lineage>
</organism>
<dbReference type="InterPro" id="IPR047197">
    <property type="entry name" value="THYN1-like_EVE"/>
</dbReference>
<evidence type="ECO:0000313" key="2">
    <source>
        <dbReference type="EMBL" id="KYG84338.1"/>
    </source>
</evidence>
<dbReference type="Pfam" id="PF01878">
    <property type="entry name" value="EVE"/>
    <property type="match status" value="1"/>
</dbReference>
<dbReference type="InterPro" id="IPR002740">
    <property type="entry name" value="EVE_domain"/>
</dbReference>
<dbReference type="EMBL" id="LRPB01000023">
    <property type="protein sequence ID" value="KYG84338.1"/>
    <property type="molecule type" value="Genomic_DNA"/>
</dbReference>
<evidence type="ECO:0000259" key="1">
    <source>
        <dbReference type="Pfam" id="PF01878"/>
    </source>
</evidence>
<evidence type="ECO:0000313" key="3">
    <source>
        <dbReference type="Proteomes" id="UP000075663"/>
    </source>
</evidence>
<feature type="domain" description="EVE" evidence="1">
    <location>
        <begin position="2"/>
        <end position="131"/>
    </location>
</feature>
<proteinExistence type="predicted"/>
<reference evidence="2 3" key="1">
    <citation type="submission" date="2016-01" db="EMBL/GenBank/DDBJ databases">
        <title>Genome sequencing of Roseivirga seohaensis SW-152.</title>
        <authorList>
            <person name="Selvaratnam C."/>
            <person name="Thevarajoo S."/>
            <person name="Goh K.M."/>
            <person name="Ee R."/>
            <person name="Chan K.-G."/>
            <person name="Chong C.S."/>
        </authorList>
    </citation>
    <scope>NUCLEOTIDE SEQUENCE [LARGE SCALE GENOMIC DNA]</scope>
    <source>
        <strain evidence="2 3">SW-152</strain>
    </source>
</reference>
<dbReference type="RefSeq" id="WP_062301176.1">
    <property type="nucleotide sequence ID" value="NZ_LRPB01000023.1"/>
</dbReference>
<dbReference type="STRING" id="1914963.AWW67_04300"/>
<comment type="caution">
    <text evidence="2">The sequence shown here is derived from an EMBL/GenBank/DDBJ whole genome shotgun (WGS) entry which is preliminary data.</text>
</comment>
<dbReference type="PANTHER" id="PTHR14087:SF8">
    <property type="entry name" value="OS03G0676100 PROTEIN"/>
    <property type="match status" value="1"/>
</dbReference>
<dbReference type="PANTHER" id="PTHR14087">
    <property type="entry name" value="THYMOCYTE NUCLEAR PROTEIN 1"/>
    <property type="match status" value="1"/>
</dbReference>
<dbReference type="InterPro" id="IPR052181">
    <property type="entry name" value="5hmC_binding"/>
</dbReference>
<accession>A0A150Y088</accession>
<dbReference type="SUPFAM" id="SSF88697">
    <property type="entry name" value="PUA domain-like"/>
    <property type="match status" value="1"/>
</dbReference>
<dbReference type="Proteomes" id="UP000075663">
    <property type="component" value="Unassembled WGS sequence"/>
</dbReference>
<dbReference type="CDD" id="cd21133">
    <property type="entry name" value="EVE"/>
    <property type="match status" value="1"/>
</dbReference>
<dbReference type="InterPro" id="IPR015947">
    <property type="entry name" value="PUA-like_sf"/>
</dbReference>
<dbReference type="Gene3D" id="3.10.590.10">
    <property type="entry name" value="ph1033 like domains"/>
    <property type="match status" value="1"/>
</dbReference>
<protein>
    <submittedName>
        <fullName evidence="2">Ubiquinol-cytochrome C reductase</fullName>
    </submittedName>
</protein>
<sequence>MNYWLIKSEPEAYSWDDLVAKGTDHWDGVRNYAARNNMKAMKVGDLAFFYHSVKEKAIVGIAECVKEHYPDPTTDDDRWVVVDFSPKQKLKKPVTLEDIKADDRLQGMDLLRLSRLSVQSVKKEEFDIILEKSQS</sequence>
<gene>
    <name evidence="2" type="ORF">AWW67_04300</name>
</gene>